<dbReference type="PANTHER" id="PTHR30341:SF0">
    <property type="entry name" value="NA(+)_H(+) ANTIPORTER NHAA"/>
    <property type="match status" value="1"/>
</dbReference>
<evidence type="ECO:0000256" key="12">
    <source>
        <dbReference type="HAMAP-Rule" id="MF_01844"/>
    </source>
</evidence>
<dbReference type="RefSeq" id="WP_339576268.1">
    <property type="nucleotide sequence ID" value="NZ_JBBIAA010000038.1"/>
</dbReference>
<evidence type="ECO:0000256" key="10">
    <source>
        <dbReference type="ARBA" id="ARBA00023136"/>
    </source>
</evidence>
<dbReference type="NCBIfam" id="TIGR00773">
    <property type="entry name" value="NhaA"/>
    <property type="match status" value="1"/>
</dbReference>
<feature type="transmembrane region" description="Helical" evidence="12">
    <location>
        <begin position="408"/>
        <end position="428"/>
    </location>
</feature>
<dbReference type="InterPro" id="IPR023171">
    <property type="entry name" value="Na/H_antiporter_dom_sf"/>
</dbReference>
<reference evidence="14 15" key="1">
    <citation type="journal article" date="2017" name="Int. J. Syst. Evol. Microbiol.">
        <title>Pseudokineococcus basanitobsidens sp. nov., isolated from volcanic rock.</title>
        <authorList>
            <person name="Lee D.W."/>
            <person name="Park M.Y."/>
            <person name="Kim J.J."/>
            <person name="Kim B.S."/>
        </authorList>
    </citation>
    <scope>NUCLEOTIDE SEQUENCE [LARGE SCALE GENOMIC DNA]</scope>
    <source>
        <strain evidence="14 15">DSM 103726</strain>
    </source>
</reference>
<comment type="subcellular location">
    <subcellularLocation>
        <location evidence="1">Cell inner membrane</location>
        <topology evidence="1">Multi-pass membrane protein</topology>
    </subcellularLocation>
    <subcellularLocation>
        <location evidence="12">Cell membrane</location>
        <topology evidence="12">Multi-pass membrane protein</topology>
    </subcellularLocation>
</comment>
<keyword evidence="6 12" id="KW-0812">Transmembrane</keyword>
<feature type="transmembrane region" description="Helical" evidence="12">
    <location>
        <begin position="27"/>
        <end position="46"/>
    </location>
</feature>
<feature type="transmembrane region" description="Helical" evidence="12">
    <location>
        <begin position="136"/>
        <end position="157"/>
    </location>
</feature>
<dbReference type="Pfam" id="PF13462">
    <property type="entry name" value="Thioredoxin_4"/>
    <property type="match status" value="1"/>
</dbReference>
<evidence type="ECO:0000256" key="4">
    <source>
        <dbReference type="ARBA" id="ARBA00022449"/>
    </source>
</evidence>
<dbReference type="Pfam" id="PF06965">
    <property type="entry name" value="Na_H_antiport_1"/>
    <property type="match status" value="1"/>
</dbReference>
<evidence type="ECO:0000313" key="15">
    <source>
        <dbReference type="Proteomes" id="UP001387100"/>
    </source>
</evidence>
<feature type="transmembrane region" description="Helical" evidence="12">
    <location>
        <begin position="336"/>
        <end position="362"/>
    </location>
</feature>
<evidence type="ECO:0000256" key="6">
    <source>
        <dbReference type="ARBA" id="ARBA00022692"/>
    </source>
</evidence>
<organism evidence="14 15">
    <name type="scientific">Pseudokineococcus basanitobsidens</name>
    <dbReference type="NCBI Taxonomy" id="1926649"/>
    <lineage>
        <taxon>Bacteria</taxon>
        <taxon>Bacillati</taxon>
        <taxon>Actinomycetota</taxon>
        <taxon>Actinomycetes</taxon>
        <taxon>Kineosporiales</taxon>
        <taxon>Kineosporiaceae</taxon>
        <taxon>Pseudokineococcus</taxon>
    </lineage>
</organism>
<dbReference type="PANTHER" id="PTHR30341">
    <property type="entry name" value="SODIUM ION/PROTON ANTIPORTER NHAA-RELATED"/>
    <property type="match status" value="1"/>
</dbReference>
<comment type="function">
    <text evidence="12">Na(+)/H(+) antiporter that extrudes sodium in exchange for external protons.</text>
</comment>
<dbReference type="InterPro" id="IPR012336">
    <property type="entry name" value="Thioredoxin-like_fold"/>
</dbReference>
<keyword evidence="3 12" id="KW-0813">Transport</keyword>
<comment type="similarity">
    <text evidence="2">In the N-terminal section; belongs to the NhaA Na(+)/H(+) (TC 2.A.33) antiporter family.</text>
</comment>
<keyword evidence="9 12" id="KW-0406">Ion transport</keyword>
<feature type="transmembrane region" description="Helical" evidence="12">
    <location>
        <begin position="112"/>
        <end position="130"/>
    </location>
</feature>
<dbReference type="Proteomes" id="UP001387100">
    <property type="component" value="Unassembled WGS sequence"/>
</dbReference>
<protein>
    <recommendedName>
        <fullName evidence="12">Na(+)/H(+) antiporter NhaA</fullName>
    </recommendedName>
    <alternativeName>
        <fullName evidence="12">Sodium/proton antiporter NhaA</fullName>
    </alternativeName>
</protein>
<keyword evidence="7 12" id="KW-1133">Transmembrane helix</keyword>
<gene>
    <name evidence="12 14" type="primary">nhaA</name>
    <name evidence="14" type="ORF">WDZ17_16475</name>
</gene>
<comment type="catalytic activity">
    <reaction evidence="12">
        <text>Na(+)(in) + 2 H(+)(out) = Na(+)(out) + 2 H(+)(in)</text>
        <dbReference type="Rhea" id="RHEA:29251"/>
        <dbReference type="ChEBI" id="CHEBI:15378"/>
        <dbReference type="ChEBI" id="CHEBI:29101"/>
    </reaction>
</comment>
<evidence type="ECO:0000256" key="2">
    <source>
        <dbReference type="ARBA" id="ARBA00007006"/>
    </source>
</evidence>
<proteinExistence type="inferred from homology"/>
<evidence type="ECO:0000256" key="7">
    <source>
        <dbReference type="ARBA" id="ARBA00022989"/>
    </source>
</evidence>
<feature type="transmembrane region" description="Helical" evidence="12">
    <location>
        <begin position="374"/>
        <end position="396"/>
    </location>
</feature>
<keyword evidence="5 12" id="KW-1003">Cell membrane</keyword>
<evidence type="ECO:0000256" key="1">
    <source>
        <dbReference type="ARBA" id="ARBA00004429"/>
    </source>
</evidence>
<feature type="domain" description="Thioredoxin" evidence="13">
    <location>
        <begin position="430"/>
        <end position="612"/>
    </location>
</feature>
<keyword evidence="4 12" id="KW-0050">Antiport</keyword>
<dbReference type="PROSITE" id="PS51352">
    <property type="entry name" value="THIOREDOXIN_2"/>
    <property type="match status" value="1"/>
</dbReference>
<keyword evidence="15" id="KW-1185">Reference proteome</keyword>
<feature type="transmembrane region" description="Helical" evidence="12">
    <location>
        <begin position="169"/>
        <end position="188"/>
    </location>
</feature>
<sequence>MSAQAPTGADAIRGALAPLGTALRTEVGSAALLLAATVAAVVWANLPGGGGYATFWDTEVGVNAGTNELVLSLRHWINDGLMTFFFFVIGLETKRELILGELADRRRAAVPALAALAGLALPAVVFALINHDSGAAGAWGVVISTDTAFLLGVLALLGRSVPAPLRVFLLALAIADDVGALIVIAIFYTDELRLGPLAVTVAVFALMQVMQRLGFWRGPAYLVPAVVAWVALYLSGVHPTLLGVAIALSIPAYRPRRDDVHDVERATRAYLQSPSPDYAVAARLSLDRSVPVGERLQTLWRPWTNLAVVPLFALANAGVPLSGEVLRTAATSPVTLGVIAGLVGGKLVGILLGTGLAVRLGLGDLAPGLRAGHLAGGAAMSGIGFTISLFIVDLAFTDDAQADQARVGILAASVLAAVLGLVLLRLAARGDSGERRPALLDPPVDASRDHVRGPAEAPLTLVEYADFECPFCGRATGSVEELRERFGDRLRYVFRHAPLDPTHVHAGLAAEAAEAADAQGRFWPMHDRLFTHQAALTSSDLLEHAAAVGLDVPRFARDLASSRRARRIQHDLESAQASGVPGTPAFYIGGRLHVGPTDAATLAAALLADVGEPADEL</sequence>
<comment type="similarity">
    <text evidence="12">Belongs to the NhaA Na(+)/H(+) (TC 2.A.33) antiporter family.</text>
</comment>
<dbReference type="HAMAP" id="MF_01844">
    <property type="entry name" value="NhaA"/>
    <property type="match status" value="1"/>
</dbReference>
<dbReference type="Gene3D" id="1.20.1530.10">
    <property type="entry name" value="Na+/H+ antiporter like domain"/>
    <property type="match status" value="1"/>
</dbReference>
<accession>A0ABU8RPJ2</accession>
<evidence type="ECO:0000313" key="14">
    <source>
        <dbReference type="EMBL" id="MEJ5946891.1"/>
    </source>
</evidence>
<keyword evidence="8 12" id="KW-0915">Sodium</keyword>
<evidence type="ECO:0000256" key="3">
    <source>
        <dbReference type="ARBA" id="ARBA00022448"/>
    </source>
</evidence>
<evidence type="ECO:0000256" key="5">
    <source>
        <dbReference type="ARBA" id="ARBA00022475"/>
    </source>
</evidence>
<comment type="caution">
    <text evidence="14">The sequence shown here is derived from an EMBL/GenBank/DDBJ whole genome shotgun (WGS) entry which is preliminary data.</text>
</comment>
<dbReference type="InterPro" id="IPR036249">
    <property type="entry name" value="Thioredoxin-like_sf"/>
</dbReference>
<dbReference type="InterPro" id="IPR004670">
    <property type="entry name" value="NhaA"/>
</dbReference>
<evidence type="ECO:0000256" key="8">
    <source>
        <dbReference type="ARBA" id="ARBA00023053"/>
    </source>
</evidence>
<feature type="transmembrane region" description="Helical" evidence="12">
    <location>
        <begin position="222"/>
        <end position="250"/>
    </location>
</feature>
<evidence type="ECO:0000256" key="11">
    <source>
        <dbReference type="ARBA" id="ARBA00023201"/>
    </source>
</evidence>
<keyword evidence="11 12" id="KW-0739">Sodium transport</keyword>
<keyword evidence="10 12" id="KW-0472">Membrane</keyword>
<dbReference type="SUPFAM" id="SSF52833">
    <property type="entry name" value="Thioredoxin-like"/>
    <property type="match status" value="1"/>
</dbReference>
<dbReference type="Gene3D" id="3.40.30.10">
    <property type="entry name" value="Glutaredoxin"/>
    <property type="match status" value="1"/>
</dbReference>
<evidence type="ECO:0000256" key="9">
    <source>
        <dbReference type="ARBA" id="ARBA00023065"/>
    </source>
</evidence>
<dbReference type="InterPro" id="IPR013766">
    <property type="entry name" value="Thioredoxin_domain"/>
</dbReference>
<name>A0ABU8RPJ2_9ACTN</name>
<feature type="transmembrane region" description="Helical" evidence="12">
    <location>
        <begin position="194"/>
        <end position="210"/>
    </location>
</feature>
<dbReference type="EMBL" id="JBBIAA010000038">
    <property type="protein sequence ID" value="MEJ5946891.1"/>
    <property type="molecule type" value="Genomic_DNA"/>
</dbReference>
<evidence type="ECO:0000259" key="13">
    <source>
        <dbReference type="PROSITE" id="PS51352"/>
    </source>
</evidence>